<dbReference type="Gene3D" id="3.90.640.10">
    <property type="entry name" value="Actin, Chain A, domain 4"/>
    <property type="match status" value="1"/>
</dbReference>
<proteinExistence type="predicted"/>
<dbReference type="Pfam" id="PF00022">
    <property type="entry name" value="Actin"/>
    <property type="match status" value="1"/>
</dbReference>
<protein>
    <submittedName>
        <fullName evidence="2">Uncharacterized protein</fullName>
    </submittedName>
</protein>
<dbReference type="Ensembl" id="ENSACUT00000022473.1">
    <property type="protein sequence ID" value="ENSACUP00000021076.1"/>
    <property type="gene ID" value="ENSACUG00000014073.1"/>
</dbReference>
<feature type="compositionally biased region" description="Polar residues" evidence="1">
    <location>
        <begin position="220"/>
        <end position="232"/>
    </location>
</feature>
<feature type="region of interest" description="Disordered" evidence="1">
    <location>
        <begin position="219"/>
        <end position="256"/>
    </location>
</feature>
<reference evidence="2" key="1">
    <citation type="submission" date="2025-08" db="UniProtKB">
        <authorList>
            <consortium name="Ensembl"/>
        </authorList>
    </citation>
    <scope>IDENTIFICATION</scope>
</reference>
<dbReference type="InterPro" id="IPR043129">
    <property type="entry name" value="ATPase_NBD"/>
</dbReference>
<dbReference type="AlphaFoldDB" id="A0A663NB70"/>
<organism evidence="2 3">
    <name type="scientific">Athene cunicularia</name>
    <name type="common">Burrowing owl</name>
    <name type="synonym">Speotyto cunicularia</name>
    <dbReference type="NCBI Taxonomy" id="194338"/>
    <lineage>
        <taxon>Eukaryota</taxon>
        <taxon>Metazoa</taxon>
        <taxon>Chordata</taxon>
        <taxon>Craniata</taxon>
        <taxon>Vertebrata</taxon>
        <taxon>Euteleostomi</taxon>
        <taxon>Archelosauria</taxon>
        <taxon>Archosauria</taxon>
        <taxon>Dinosauria</taxon>
        <taxon>Saurischia</taxon>
        <taxon>Theropoda</taxon>
        <taxon>Coelurosauria</taxon>
        <taxon>Aves</taxon>
        <taxon>Neognathae</taxon>
        <taxon>Neoaves</taxon>
        <taxon>Telluraves</taxon>
        <taxon>Strigiformes</taxon>
        <taxon>Strigidae</taxon>
        <taxon>Athene</taxon>
    </lineage>
</organism>
<dbReference type="InterPro" id="IPR004000">
    <property type="entry name" value="Actin"/>
</dbReference>
<accession>A0A663NB70</accession>
<name>A0A663NB70_ATHCN</name>
<evidence type="ECO:0000313" key="2">
    <source>
        <dbReference type="Ensembl" id="ENSACUP00000021076.1"/>
    </source>
</evidence>
<keyword evidence="3" id="KW-1185">Reference proteome</keyword>
<sequence>MANTRLLSLCAYSRVTGLAVEARAGVSHVTSSCLGQTLGWQVAPSQLPAQPADPEPSHPAGLKALRKTTVTQLKKQCCCVSINYEGDFHNQGYHHPARFQAPDGQWITLDKGWFYPKLLFQPKLLHQRSPGLHHVALQSFQKLPDHTRRGTVCNTTLSGSSSAFPGFSKRMCLELNMARPATSTPCLDDYKRIRGCMGGSSWEALPSCHSRLLSPWPGCQGTQKPQDITVSTTRDRTGNGRSRRTGCSPGEVNPFP</sequence>
<dbReference type="PANTHER" id="PTHR11937">
    <property type="entry name" value="ACTIN"/>
    <property type="match status" value="1"/>
</dbReference>
<evidence type="ECO:0000256" key="1">
    <source>
        <dbReference type="SAM" id="MobiDB-lite"/>
    </source>
</evidence>
<dbReference type="Gene3D" id="3.30.420.40">
    <property type="match status" value="1"/>
</dbReference>
<dbReference type="SUPFAM" id="SSF53067">
    <property type="entry name" value="Actin-like ATPase domain"/>
    <property type="match status" value="1"/>
</dbReference>
<dbReference type="Proteomes" id="UP000472269">
    <property type="component" value="Unplaced"/>
</dbReference>
<evidence type="ECO:0000313" key="3">
    <source>
        <dbReference type="Proteomes" id="UP000472269"/>
    </source>
</evidence>
<reference evidence="2" key="2">
    <citation type="submission" date="2025-09" db="UniProtKB">
        <authorList>
            <consortium name="Ensembl"/>
        </authorList>
    </citation>
    <scope>IDENTIFICATION</scope>
</reference>